<protein>
    <submittedName>
        <fullName evidence="2">Uncharacterized protein</fullName>
    </submittedName>
</protein>
<accession>A0A0M3I4N0</accession>
<sequence>MHVAKVTSQYKRVAFKNNFTGLPIIIVIETPNYADSCPYYVIWPAPNVDHTCTETKCFATAEFVKYLSPLAGAICRGTQSQVCEIEKFWSTETLSPFSHIRKTLLRDDGNTRSPYSEQVYDILHADDIAERFIRLVEDANTSPPSQCERDLEIQNVSPSTLSEAWITSAIRLQSGS</sequence>
<evidence type="ECO:0000313" key="1">
    <source>
        <dbReference type="Proteomes" id="UP000036681"/>
    </source>
</evidence>
<reference evidence="2" key="1">
    <citation type="submission" date="2017-02" db="UniProtKB">
        <authorList>
            <consortium name="WormBaseParasite"/>
        </authorList>
    </citation>
    <scope>IDENTIFICATION</scope>
</reference>
<dbReference type="Proteomes" id="UP000036681">
    <property type="component" value="Unplaced"/>
</dbReference>
<evidence type="ECO:0000313" key="2">
    <source>
        <dbReference type="WBParaSite" id="ALUE_0001177101-mRNA-1"/>
    </source>
</evidence>
<dbReference type="AlphaFoldDB" id="A0A0M3I4N0"/>
<keyword evidence="1" id="KW-1185">Reference proteome</keyword>
<dbReference type="WBParaSite" id="ALUE_0001177101-mRNA-1">
    <property type="protein sequence ID" value="ALUE_0001177101-mRNA-1"/>
    <property type="gene ID" value="ALUE_0001177101"/>
</dbReference>
<proteinExistence type="predicted"/>
<name>A0A0M3I4N0_ASCLU</name>
<organism evidence="1 2">
    <name type="scientific">Ascaris lumbricoides</name>
    <name type="common">Giant roundworm</name>
    <dbReference type="NCBI Taxonomy" id="6252"/>
    <lineage>
        <taxon>Eukaryota</taxon>
        <taxon>Metazoa</taxon>
        <taxon>Ecdysozoa</taxon>
        <taxon>Nematoda</taxon>
        <taxon>Chromadorea</taxon>
        <taxon>Rhabditida</taxon>
        <taxon>Spirurina</taxon>
        <taxon>Ascaridomorpha</taxon>
        <taxon>Ascaridoidea</taxon>
        <taxon>Ascarididae</taxon>
        <taxon>Ascaris</taxon>
    </lineage>
</organism>